<dbReference type="InterPro" id="IPR050814">
    <property type="entry name" value="Myo-inositol_Transporter"/>
</dbReference>
<dbReference type="PRINTS" id="PR00171">
    <property type="entry name" value="SUGRTRNSPORT"/>
</dbReference>
<dbReference type="InterPro" id="IPR020846">
    <property type="entry name" value="MFS_dom"/>
</dbReference>
<evidence type="ECO:0000313" key="11">
    <source>
        <dbReference type="Proteomes" id="UP000199041"/>
    </source>
</evidence>
<name>A0A1H3XRU5_9BACT</name>
<dbReference type="InterPro" id="IPR005828">
    <property type="entry name" value="MFS_sugar_transport-like"/>
</dbReference>
<keyword evidence="6 8" id="KW-0472">Membrane</keyword>
<feature type="transmembrane region" description="Helical" evidence="8">
    <location>
        <begin position="56"/>
        <end position="73"/>
    </location>
</feature>
<feature type="transmembrane region" description="Helical" evidence="8">
    <location>
        <begin position="405"/>
        <end position="424"/>
    </location>
</feature>
<feature type="transmembrane region" description="Helical" evidence="8">
    <location>
        <begin position="367"/>
        <end position="393"/>
    </location>
</feature>
<comment type="subcellular location">
    <subcellularLocation>
        <location evidence="1">Membrane</location>
        <topology evidence="1">Multi-pass membrane protein</topology>
    </subcellularLocation>
</comment>
<dbReference type="PROSITE" id="PS00216">
    <property type="entry name" value="SUGAR_TRANSPORT_1"/>
    <property type="match status" value="2"/>
</dbReference>
<evidence type="ECO:0000313" key="10">
    <source>
        <dbReference type="EMBL" id="SEA01621.1"/>
    </source>
</evidence>
<proteinExistence type="inferred from homology"/>
<dbReference type="GO" id="GO:0016020">
    <property type="term" value="C:membrane"/>
    <property type="evidence" value="ECO:0007669"/>
    <property type="project" value="UniProtKB-SubCell"/>
</dbReference>
<evidence type="ECO:0000256" key="5">
    <source>
        <dbReference type="ARBA" id="ARBA00022989"/>
    </source>
</evidence>
<dbReference type="RefSeq" id="WP_091395552.1">
    <property type="nucleotide sequence ID" value="NZ_FNQY01000006.1"/>
</dbReference>
<keyword evidence="5 8" id="KW-1133">Transmembrane helix</keyword>
<organism evidence="10 11">
    <name type="scientific">Arachidicoccus rhizosphaerae</name>
    <dbReference type="NCBI Taxonomy" id="551991"/>
    <lineage>
        <taxon>Bacteria</taxon>
        <taxon>Pseudomonadati</taxon>
        <taxon>Bacteroidota</taxon>
        <taxon>Chitinophagia</taxon>
        <taxon>Chitinophagales</taxon>
        <taxon>Chitinophagaceae</taxon>
        <taxon>Arachidicoccus</taxon>
    </lineage>
</organism>
<feature type="transmembrane region" description="Helical" evidence="8">
    <location>
        <begin position="143"/>
        <end position="168"/>
    </location>
</feature>
<protein>
    <submittedName>
        <fullName evidence="10">MFS transporter, sugar porter (SP) family</fullName>
    </submittedName>
</protein>
<dbReference type="Gene3D" id="1.20.1250.20">
    <property type="entry name" value="MFS general substrate transporter like domains"/>
    <property type="match status" value="2"/>
</dbReference>
<feature type="transmembrane region" description="Helical" evidence="8">
    <location>
        <begin position="340"/>
        <end position="361"/>
    </location>
</feature>
<reference evidence="10 11" key="1">
    <citation type="submission" date="2016-10" db="EMBL/GenBank/DDBJ databases">
        <authorList>
            <person name="de Groot N.N."/>
        </authorList>
    </citation>
    <scope>NUCLEOTIDE SEQUENCE [LARGE SCALE GENOMIC DNA]</scope>
    <source>
        <strain evidence="10 11">Vu-144</strain>
    </source>
</reference>
<dbReference type="PANTHER" id="PTHR48020:SF12">
    <property type="entry name" value="PROTON MYO-INOSITOL COTRANSPORTER"/>
    <property type="match status" value="1"/>
</dbReference>
<dbReference type="InterPro" id="IPR005829">
    <property type="entry name" value="Sugar_transporter_CS"/>
</dbReference>
<dbReference type="EMBL" id="FNQY01000006">
    <property type="protein sequence ID" value="SEA01621.1"/>
    <property type="molecule type" value="Genomic_DNA"/>
</dbReference>
<sequence length="477" mass="51706">MTHSQNKADQSGFKYLILICGIAAIGGFLFGFDTAVISGVVGFVKSEYGMSAAKEGWFVSVALLGCIIGVAAAGKLSDSYGRKKVLLLSALLFTVSAIGCCLVVPESLLIGFRFIGGLGIGVASMVSPLYITEFAPPRLRGRLVAIYQLAITLGILAAYFSNAWLLGLSTGPAGSLHGSFWQWIIHDHVWRSMLGMGVLPAIIFMGSLLFIPESPRWLMTNGRATQASKWVHKVNTPMAAEIELAAIRTAVHGPEDKKNKKGLKELTTPLYRTALIIGLLLPALSQFSGINAVIYYGPRILDAAGFSLGGAFGGQVSIGIINMLFTFVAIFTVDKWGRRPLLLVGTSIACLALVVIGFLFFKGVTQGPWILLFILLYIACFAFSFGPVCWIIVGEIFPTHIRGRAMGLATLSLWVANFFVGWLTPVLLDRVGPAGTFWIFAVLCAPTIWLTIELIPETKGHNLEEITLYWEQRAHKK</sequence>
<keyword evidence="4 8" id="KW-0812">Transmembrane</keyword>
<dbReference type="Proteomes" id="UP000199041">
    <property type="component" value="Unassembled WGS sequence"/>
</dbReference>
<gene>
    <name evidence="10" type="ORF">SAMN05192529_10653</name>
</gene>
<evidence type="ECO:0000256" key="1">
    <source>
        <dbReference type="ARBA" id="ARBA00004141"/>
    </source>
</evidence>
<dbReference type="Pfam" id="PF00083">
    <property type="entry name" value="Sugar_tr"/>
    <property type="match status" value="1"/>
</dbReference>
<evidence type="ECO:0000256" key="4">
    <source>
        <dbReference type="ARBA" id="ARBA00022692"/>
    </source>
</evidence>
<dbReference type="PROSITE" id="PS00217">
    <property type="entry name" value="SUGAR_TRANSPORT_2"/>
    <property type="match status" value="1"/>
</dbReference>
<evidence type="ECO:0000259" key="9">
    <source>
        <dbReference type="PROSITE" id="PS50850"/>
    </source>
</evidence>
<dbReference type="SUPFAM" id="SSF103473">
    <property type="entry name" value="MFS general substrate transporter"/>
    <property type="match status" value="1"/>
</dbReference>
<feature type="domain" description="Major facilitator superfamily (MFS) profile" evidence="9">
    <location>
        <begin position="19"/>
        <end position="459"/>
    </location>
</feature>
<feature type="transmembrane region" description="Helical" evidence="8">
    <location>
        <begin position="270"/>
        <end position="296"/>
    </location>
</feature>
<keyword evidence="11" id="KW-1185">Reference proteome</keyword>
<evidence type="ECO:0000256" key="7">
    <source>
        <dbReference type="RuleBase" id="RU003346"/>
    </source>
</evidence>
<dbReference type="STRING" id="551991.SAMN05192529_10653"/>
<evidence type="ECO:0000256" key="3">
    <source>
        <dbReference type="ARBA" id="ARBA00022448"/>
    </source>
</evidence>
<accession>A0A1H3XRU5</accession>
<dbReference type="OrthoDB" id="9783823at2"/>
<feature type="transmembrane region" description="Helical" evidence="8">
    <location>
        <begin position="188"/>
        <end position="211"/>
    </location>
</feature>
<feature type="transmembrane region" description="Helical" evidence="8">
    <location>
        <begin position="85"/>
        <end position="105"/>
    </location>
</feature>
<dbReference type="AlphaFoldDB" id="A0A1H3XRU5"/>
<feature type="transmembrane region" description="Helical" evidence="8">
    <location>
        <begin position="316"/>
        <end position="333"/>
    </location>
</feature>
<feature type="transmembrane region" description="Helical" evidence="8">
    <location>
        <begin position="436"/>
        <end position="455"/>
    </location>
</feature>
<feature type="transmembrane region" description="Helical" evidence="8">
    <location>
        <begin position="12"/>
        <end position="44"/>
    </location>
</feature>
<evidence type="ECO:0000256" key="8">
    <source>
        <dbReference type="SAM" id="Phobius"/>
    </source>
</evidence>
<dbReference type="NCBIfam" id="TIGR00879">
    <property type="entry name" value="SP"/>
    <property type="match status" value="1"/>
</dbReference>
<comment type="similarity">
    <text evidence="2 7">Belongs to the major facilitator superfamily. Sugar transporter (TC 2.A.1.1) family.</text>
</comment>
<dbReference type="InterPro" id="IPR036259">
    <property type="entry name" value="MFS_trans_sf"/>
</dbReference>
<dbReference type="InterPro" id="IPR003663">
    <property type="entry name" value="Sugar/inositol_transpt"/>
</dbReference>
<dbReference type="PANTHER" id="PTHR48020">
    <property type="entry name" value="PROTON MYO-INOSITOL COTRANSPORTER"/>
    <property type="match status" value="1"/>
</dbReference>
<keyword evidence="3 7" id="KW-0813">Transport</keyword>
<evidence type="ECO:0000256" key="6">
    <source>
        <dbReference type="ARBA" id="ARBA00023136"/>
    </source>
</evidence>
<dbReference type="PROSITE" id="PS50850">
    <property type="entry name" value="MFS"/>
    <property type="match status" value="1"/>
</dbReference>
<dbReference type="GO" id="GO:0022857">
    <property type="term" value="F:transmembrane transporter activity"/>
    <property type="evidence" value="ECO:0007669"/>
    <property type="project" value="InterPro"/>
</dbReference>
<evidence type="ECO:0000256" key="2">
    <source>
        <dbReference type="ARBA" id="ARBA00010992"/>
    </source>
</evidence>
<feature type="transmembrane region" description="Helical" evidence="8">
    <location>
        <begin position="111"/>
        <end position="131"/>
    </location>
</feature>